<protein>
    <submittedName>
        <fullName evidence="4">NmrA family protein</fullName>
    </submittedName>
</protein>
<dbReference type="Gene3D" id="3.90.25.10">
    <property type="entry name" value="UDP-galactose 4-epimerase, domain 1"/>
    <property type="match status" value="1"/>
</dbReference>
<dbReference type="Pfam" id="PF05368">
    <property type="entry name" value="NmrA"/>
    <property type="match status" value="1"/>
</dbReference>
<keyword evidence="5" id="KW-1185">Reference proteome</keyword>
<comment type="caution">
    <text evidence="4">The sequence shown here is derived from an EMBL/GenBank/DDBJ whole genome shotgun (WGS) entry which is preliminary data.</text>
</comment>
<feature type="domain" description="NmrA-like" evidence="3">
    <location>
        <begin position="5"/>
        <end position="252"/>
    </location>
</feature>
<dbReference type="CDD" id="cd05251">
    <property type="entry name" value="NmrA_like_SDR_a"/>
    <property type="match status" value="1"/>
</dbReference>
<evidence type="ECO:0000313" key="4">
    <source>
        <dbReference type="EMBL" id="OIS92318.1"/>
    </source>
</evidence>
<keyword evidence="2" id="KW-0521">NADP</keyword>
<dbReference type="InterPro" id="IPR036291">
    <property type="entry name" value="NAD(P)-bd_dom_sf"/>
</dbReference>
<evidence type="ECO:0000259" key="3">
    <source>
        <dbReference type="Pfam" id="PF05368"/>
    </source>
</evidence>
<proteinExistence type="inferred from homology"/>
<dbReference type="PANTHER" id="PTHR42748">
    <property type="entry name" value="NITROGEN METABOLITE REPRESSION PROTEIN NMRA FAMILY MEMBER"/>
    <property type="match status" value="1"/>
</dbReference>
<dbReference type="InterPro" id="IPR051164">
    <property type="entry name" value="NmrA-like_oxidored"/>
</dbReference>
<dbReference type="InterPro" id="IPR008030">
    <property type="entry name" value="NmrA-like"/>
</dbReference>
<reference evidence="4 5" key="1">
    <citation type="submission" date="2016-10" db="EMBL/GenBank/DDBJ databases">
        <title>The Draft Genome Sequence of the Potato Rhizosphere Bacteria Ochrobactrum sp. IPA7.2.</title>
        <authorList>
            <person name="Gogoleva N.E."/>
            <person name="Khlopko Y.A."/>
            <person name="Burygin G.L."/>
            <person name="Plotnikov A.O."/>
        </authorList>
    </citation>
    <scope>NUCLEOTIDE SEQUENCE [LARGE SCALE GENOMIC DNA]</scope>
    <source>
        <strain evidence="4 5">IPA7.2</strain>
    </source>
</reference>
<dbReference type="OrthoDB" id="9794300at2"/>
<dbReference type="Proteomes" id="UP000182985">
    <property type="component" value="Unassembled WGS sequence"/>
</dbReference>
<evidence type="ECO:0000256" key="2">
    <source>
        <dbReference type="ARBA" id="ARBA00022857"/>
    </source>
</evidence>
<dbReference type="RefSeq" id="WP_071632677.1">
    <property type="nucleotide sequence ID" value="NZ_MOEC01000017.1"/>
</dbReference>
<dbReference type="PANTHER" id="PTHR42748:SF7">
    <property type="entry name" value="NMRA LIKE REDOX SENSOR 1-RELATED"/>
    <property type="match status" value="1"/>
</dbReference>
<organism evidence="4 5">
    <name type="scientific">Brucella cytisi</name>
    <dbReference type="NCBI Taxonomy" id="407152"/>
    <lineage>
        <taxon>Bacteria</taxon>
        <taxon>Pseudomonadati</taxon>
        <taxon>Pseudomonadota</taxon>
        <taxon>Alphaproteobacteria</taxon>
        <taxon>Hyphomicrobiales</taxon>
        <taxon>Brucellaceae</taxon>
        <taxon>Brucella/Ochrobactrum group</taxon>
        <taxon>Brucella</taxon>
    </lineage>
</organism>
<accession>A0A1J6I3E1</accession>
<dbReference type="AlphaFoldDB" id="A0A1J6I3E1"/>
<evidence type="ECO:0000313" key="5">
    <source>
        <dbReference type="Proteomes" id="UP000182985"/>
    </source>
</evidence>
<comment type="similarity">
    <text evidence="1">Belongs to the NmrA-type oxidoreductase family.</text>
</comment>
<dbReference type="EMBL" id="MOEC01000017">
    <property type="protein sequence ID" value="OIS92318.1"/>
    <property type="molecule type" value="Genomic_DNA"/>
</dbReference>
<dbReference type="Gene3D" id="3.40.50.720">
    <property type="entry name" value="NAD(P)-binding Rossmann-like Domain"/>
    <property type="match status" value="1"/>
</dbReference>
<evidence type="ECO:0000256" key="1">
    <source>
        <dbReference type="ARBA" id="ARBA00006328"/>
    </source>
</evidence>
<gene>
    <name evidence="4" type="ORF">BLA27_16545</name>
</gene>
<name>A0A1J6I3E1_9HYPH</name>
<sequence length="292" mass="31570">MTNSKHHILVFGATGRQGGSVVEALLKAGWPVRALVQDSSKAASQQLRNAGVDLVQGALEETDVIRSAIKDAYGVFSVLPGNLAAEDEIRYGISIANIAAETGISHFVYSSGASVGNELTGIARFDAKHRIEAQIRQLDMTTTIIRPMIFMEMLVRPGFGLDKGRLVSLIRPDHSIQLTAVEDIGKIVAAVLADKPRFGARTLKIASDRLTGRELEVALSEAAGRPITYERFSQDILDANADLAHMAKSLEDGPLAERVDLEDMREINPELLTFASWLAGNGRRSLDAALQV</sequence>
<dbReference type="SUPFAM" id="SSF51735">
    <property type="entry name" value="NAD(P)-binding Rossmann-fold domains"/>
    <property type="match status" value="1"/>
</dbReference>